<reference evidence="1" key="1">
    <citation type="submission" date="2023-01" db="EMBL/GenBank/DDBJ databases">
        <authorList>
            <person name="Piombo E."/>
        </authorList>
    </citation>
    <scope>NUCLEOTIDE SEQUENCE</scope>
</reference>
<organism evidence="1 2">
    <name type="scientific">Clonostachys chloroleuca</name>
    <dbReference type="NCBI Taxonomy" id="1926264"/>
    <lineage>
        <taxon>Eukaryota</taxon>
        <taxon>Fungi</taxon>
        <taxon>Dikarya</taxon>
        <taxon>Ascomycota</taxon>
        <taxon>Pezizomycotina</taxon>
        <taxon>Sordariomycetes</taxon>
        <taxon>Hypocreomycetidae</taxon>
        <taxon>Hypocreales</taxon>
        <taxon>Bionectriaceae</taxon>
        <taxon>Clonostachys</taxon>
    </lineage>
</organism>
<evidence type="ECO:0000313" key="2">
    <source>
        <dbReference type="Proteomes" id="UP001160390"/>
    </source>
</evidence>
<protein>
    <submittedName>
        <fullName evidence="1">Uncharacterized protein</fullName>
    </submittedName>
</protein>
<dbReference type="AlphaFoldDB" id="A0AA35M332"/>
<comment type="caution">
    <text evidence="1">The sequence shown here is derived from an EMBL/GenBank/DDBJ whole genome shotgun (WGS) entry which is preliminary data.</text>
</comment>
<accession>A0AA35M332</accession>
<evidence type="ECO:0000313" key="1">
    <source>
        <dbReference type="EMBL" id="CAI6089605.1"/>
    </source>
</evidence>
<name>A0AA35M332_9HYPO</name>
<dbReference type="EMBL" id="CABFNP030001008">
    <property type="protein sequence ID" value="CAI6089605.1"/>
    <property type="molecule type" value="Genomic_DNA"/>
</dbReference>
<keyword evidence="2" id="KW-1185">Reference proteome</keyword>
<dbReference type="Proteomes" id="UP001160390">
    <property type="component" value="Unassembled WGS sequence"/>
</dbReference>
<proteinExistence type="predicted"/>
<gene>
    <name evidence="1" type="ORF">CCHLO57077_00012014</name>
</gene>
<sequence length="284" mass="32447">MLLHDFHSLAPFPEDKILQVIRLWIEERHREFLLPNFTKGSYMPCAIKAIGGSCRGKFYSLHQDIPSRRASTAEATCSKTVPIYITASGEKDAFSAWHSSSFDNYIAESLFYWLYSRWFRPYRSNVEFGRFIAHPIHPVDLAPGMEPSAMARDIVAIHRAICSQIDAKASRPKFDPFRTYSNDEILTGIIEGLSSPITFESLNNVEYKRYSDTLIQLPFEDAIAFIEKVEAYENAVYGYRPDLATVNQEPYQHHLEKLGNVGDTMVQLGWKGQPRLLGPSSEWV</sequence>